<dbReference type="Pfam" id="PF08100">
    <property type="entry name" value="Dimerisation"/>
    <property type="match status" value="1"/>
</dbReference>
<accession>A0AAP0HN31</accession>
<dbReference type="PROSITE" id="PS51683">
    <property type="entry name" value="SAM_OMT_II"/>
    <property type="match status" value="1"/>
</dbReference>
<gene>
    <name evidence="7" type="ORF">Sjap_023804</name>
</gene>
<evidence type="ECO:0000256" key="1">
    <source>
        <dbReference type="ARBA" id="ARBA00022603"/>
    </source>
</evidence>
<feature type="domain" description="O-methyltransferase dimerisation" evidence="6">
    <location>
        <begin position="143"/>
        <end position="227"/>
    </location>
</feature>
<dbReference type="GO" id="GO:0046983">
    <property type="term" value="F:protein dimerization activity"/>
    <property type="evidence" value="ECO:0007669"/>
    <property type="project" value="InterPro"/>
</dbReference>
<dbReference type="InterPro" id="IPR036390">
    <property type="entry name" value="WH_DNA-bd_sf"/>
</dbReference>
<dbReference type="Gene3D" id="1.10.10.10">
    <property type="entry name" value="Winged helix-like DNA-binding domain superfamily/Winged helix DNA-binding domain"/>
    <property type="match status" value="1"/>
</dbReference>
<dbReference type="InterPro" id="IPR036388">
    <property type="entry name" value="WH-like_DNA-bd_sf"/>
</dbReference>
<keyword evidence="8" id="KW-1185">Reference proteome</keyword>
<evidence type="ECO:0000256" key="3">
    <source>
        <dbReference type="ARBA" id="ARBA00022691"/>
    </source>
</evidence>
<name>A0AAP0HN31_9MAGN</name>
<dbReference type="PANTHER" id="PTHR11746">
    <property type="entry name" value="O-METHYLTRANSFERASE"/>
    <property type="match status" value="1"/>
</dbReference>
<reference evidence="7 8" key="1">
    <citation type="submission" date="2024-01" db="EMBL/GenBank/DDBJ databases">
        <title>Genome assemblies of Stephania.</title>
        <authorList>
            <person name="Yang L."/>
        </authorList>
    </citation>
    <scope>NUCLEOTIDE SEQUENCE [LARGE SCALE GENOMIC DNA]</scope>
    <source>
        <strain evidence="7">QJT</strain>
        <tissue evidence="7">Leaf</tissue>
    </source>
</reference>
<evidence type="ECO:0000259" key="6">
    <source>
        <dbReference type="Pfam" id="PF08100"/>
    </source>
</evidence>
<feature type="domain" description="O-methyltransferase C-terminal" evidence="5">
    <location>
        <begin position="295"/>
        <end position="439"/>
    </location>
</feature>
<dbReference type="SUPFAM" id="SSF46785">
    <property type="entry name" value="Winged helix' DNA-binding domain"/>
    <property type="match status" value="1"/>
</dbReference>
<protein>
    <recommendedName>
        <fullName evidence="9">O-methyltransferase domain-containing protein</fullName>
    </recommendedName>
</protein>
<dbReference type="InterPro" id="IPR016461">
    <property type="entry name" value="COMT-like"/>
</dbReference>
<dbReference type="InterPro" id="IPR001077">
    <property type="entry name" value="COMT_C"/>
</dbReference>
<evidence type="ECO:0000259" key="5">
    <source>
        <dbReference type="Pfam" id="PF00891"/>
    </source>
</evidence>
<organism evidence="7 8">
    <name type="scientific">Stephania japonica</name>
    <dbReference type="NCBI Taxonomy" id="461633"/>
    <lineage>
        <taxon>Eukaryota</taxon>
        <taxon>Viridiplantae</taxon>
        <taxon>Streptophyta</taxon>
        <taxon>Embryophyta</taxon>
        <taxon>Tracheophyta</taxon>
        <taxon>Spermatophyta</taxon>
        <taxon>Magnoliopsida</taxon>
        <taxon>Ranunculales</taxon>
        <taxon>Menispermaceae</taxon>
        <taxon>Menispermoideae</taxon>
        <taxon>Cissampelideae</taxon>
        <taxon>Stephania</taxon>
    </lineage>
</organism>
<evidence type="ECO:0000313" key="8">
    <source>
        <dbReference type="Proteomes" id="UP001417504"/>
    </source>
</evidence>
<dbReference type="GO" id="GO:0008171">
    <property type="term" value="F:O-methyltransferase activity"/>
    <property type="evidence" value="ECO:0007669"/>
    <property type="project" value="InterPro"/>
</dbReference>
<proteinExistence type="predicted"/>
<dbReference type="SUPFAM" id="SSF53335">
    <property type="entry name" value="S-adenosyl-L-methionine-dependent methyltransferases"/>
    <property type="match status" value="1"/>
</dbReference>
<comment type="caution">
    <text evidence="7">The sequence shown here is derived from an EMBL/GenBank/DDBJ whole genome shotgun (WGS) entry which is preliminary data.</text>
</comment>
<dbReference type="Pfam" id="PF00891">
    <property type="entry name" value="Methyltransf_2"/>
    <property type="match status" value="1"/>
</dbReference>
<dbReference type="EMBL" id="JBBNAE010000010">
    <property type="protein sequence ID" value="KAK9090627.1"/>
    <property type="molecule type" value="Genomic_DNA"/>
</dbReference>
<evidence type="ECO:0000256" key="2">
    <source>
        <dbReference type="ARBA" id="ARBA00022679"/>
    </source>
</evidence>
<keyword evidence="1" id="KW-0489">Methyltransferase</keyword>
<sequence length="457" mass="50620">MGRGTGRGIGRNLRGKSNPCPRPIMQGELSPLTLPLRGKNAGNPHPAGASPAGDRDSLPHLLNTLLSLDISLNVRTDREIDGLNEQLEEDAKALEHMQLQLLQERSRHSKVERKNTMLQNQCQVPPIVTVSLVDSALKQHVIQTIALRSAVQLGIPDLIHDHHDGAMTLHEIAAELSFEDGLVDEPKNLDRLNQTMRFMVHMNLFTEESTTGETKYGLTPASKLLLKRGRSGHKSLAKFVMLQTDPQELSMAARLVESLRGTKNCLELVHGMDRTNALDEMAEDAEAEEEKVIDDGMTSLVDVGGNSGTVAMAILDAFPHLKCFVMELLHIVENIHKDPHLEFVVGDMFDCIPKNDIVLLKSVLHDHDDDACVKILSKSKEAISPTKGKVILVEIVVDAEHLPDFSHARLGLAMGMMFLGGKERTREEWEKVIYRAGFSRYQVIPIVAVESIIVLYP</sequence>
<dbReference type="InterPro" id="IPR012967">
    <property type="entry name" value="COMT_dimerisation"/>
</dbReference>
<evidence type="ECO:0000313" key="7">
    <source>
        <dbReference type="EMBL" id="KAK9090627.1"/>
    </source>
</evidence>
<dbReference type="AlphaFoldDB" id="A0AAP0HN31"/>
<dbReference type="Proteomes" id="UP001417504">
    <property type="component" value="Unassembled WGS sequence"/>
</dbReference>
<feature type="region of interest" description="Disordered" evidence="4">
    <location>
        <begin position="1"/>
        <end position="56"/>
    </location>
</feature>
<keyword evidence="2" id="KW-0808">Transferase</keyword>
<keyword evidence="3" id="KW-0949">S-adenosyl-L-methionine</keyword>
<evidence type="ECO:0008006" key="9">
    <source>
        <dbReference type="Google" id="ProtNLM"/>
    </source>
</evidence>
<evidence type="ECO:0000256" key="4">
    <source>
        <dbReference type="SAM" id="MobiDB-lite"/>
    </source>
</evidence>
<dbReference type="GO" id="GO:0032259">
    <property type="term" value="P:methylation"/>
    <property type="evidence" value="ECO:0007669"/>
    <property type="project" value="UniProtKB-KW"/>
</dbReference>
<dbReference type="InterPro" id="IPR029063">
    <property type="entry name" value="SAM-dependent_MTases_sf"/>
</dbReference>
<dbReference type="Gene3D" id="3.40.50.150">
    <property type="entry name" value="Vaccinia Virus protein VP39"/>
    <property type="match status" value="1"/>
</dbReference>